<dbReference type="GO" id="GO:0008270">
    <property type="term" value="F:zinc ion binding"/>
    <property type="evidence" value="ECO:0007669"/>
    <property type="project" value="TreeGrafter"/>
</dbReference>
<keyword evidence="4" id="KW-0862">Zinc</keyword>
<dbReference type="PROSITE" id="PS50249">
    <property type="entry name" value="MPN"/>
    <property type="match status" value="1"/>
</dbReference>
<sequence length="131" mass="14891">MIFTQDHIDQLFEQARNAYPEECCGLLSGAHDQVRDIHPATNVSAGDKTKTFEIDAKVRFDLIAQTGERNVLGLYHSHPTGSPYPSETDKSMVYEPELIWVILTLKEIKAFRFIVAKQDFEEIPIQVNLKA</sequence>
<dbReference type="SMART" id="SM00232">
    <property type="entry name" value="JAB_MPN"/>
    <property type="match status" value="1"/>
</dbReference>
<keyword evidence="5" id="KW-0482">Metalloprotease</keyword>
<dbReference type="InterPro" id="IPR028090">
    <property type="entry name" value="JAB_dom_prok"/>
</dbReference>
<dbReference type="GO" id="GO:0006508">
    <property type="term" value="P:proteolysis"/>
    <property type="evidence" value="ECO:0007669"/>
    <property type="project" value="UniProtKB-KW"/>
</dbReference>
<evidence type="ECO:0000256" key="2">
    <source>
        <dbReference type="ARBA" id="ARBA00022723"/>
    </source>
</evidence>
<keyword evidence="1" id="KW-0645">Protease</keyword>
<evidence type="ECO:0000256" key="4">
    <source>
        <dbReference type="ARBA" id="ARBA00022833"/>
    </source>
</evidence>
<dbReference type="AlphaFoldDB" id="A0A917BUP4"/>
<keyword evidence="2" id="KW-0479">Metal-binding</keyword>
<evidence type="ECO:0000313" key="7">
    <source>
        <dbReference type="EMBL" id="GGF58083.1"/>
    </source>
</evidence>
<keyword evidence="3" id="KW-0378">Hydrolase</keyword>
<dbReference type="Proteomes" id="UP000632498">
    <property type="component" value="Unassembled WGS sequence"/>
</dbReference>
<evidence type="ECO:0000259" key="6">
    <source>
        <dbReference type="PROSITE" id="PS50249"/>
    </source>
</evidence>
<dbReference type="PANTHER" id="PTHR34858:SF1">
    <property type="entry name" value="CYSO-CYSTEINE PEPTIDASE"/>
    <property type="match status" value="1"/>
</dbReference>
<evidence type="ECO:0000256" key="5">
    <source>
        <dbReference type="ARBA" id="ARBA00023049"/>
    </source>
</evidence>
<name>A0A917BUP4_9PROT</name>
<comment type="caution">
    <text evidence="7">The sequence shown here is derived from an EMBL/GenBank/DDBJ whole genome shotgun (WGS) entry which is preliminary data.</text>
</comment>
<proteinExistence type="predicted"/>
<keyword evidence="8" id="KW-1185">Reference proteome</keyword>
<reference evidence="7" key="1">
    <citation type="journal article" date="2014" name="Int. J. Syst. Evol. Microbiol.">
        <title>Complete genome sequence of Corynebacterium casei LMG S-19264T (=DSM 44701T), isolated from a smear-ripened cheese.</title>
        <authorList>
            <consortium name="US DOE Joint Genome Institute (JGI-PGF)"/>
            <person name="Walter F."/>
            <person name="Albersmeier A."/>
            <person name="Kalinowski J."/>
            <person name="Ruckert C."/>
        </authorList>
    </citation>
    <scope>NUCLEOTIDE SEQUENCE</scope>
    <source>
        <strain evidence="7">CGMCC 1.15254</strain>
    </source>
</reference>
<dbReference type="InterPro" id="IPR051929">
    <property type="entry name" value="VirAsm_ModProt"/>
</dbReference>
<dbReference type="Pfam" id="PF14464">
    <property type="entry name" value="Prok-JAB"/>
    <property type="match status" value="1"/>
</dbReference>
<accession>A0A917BUP4</accession>
<dbReference type="CDD" id="cd08070">
    <property type="entry name" value="MPN_like"/>
    <property type="match status" value="1"/>
</dbReference>
<evidence type="ECO:0000256" key="1">
    <source>
        <dbReference type="ARBA" id="ARBA00022670"/>
    </source>
</evidence>
<gene>
    <name evidence="7" type="ORF">GCM10011332_09500</name>
</gene>
<dbReference type="Gene3D" id="3.40.140.10">
    <property type="entry name" value="Cytidine Deaminase, domain 2"/>
    <property type="match status" value="1"/>
</dbReference>
<evidence type="ECO:0000256" key="3">
    <source>
        <dbReference type="ARBA" id="ARBA00022801"/>
    </source>
</evidence>
<reference evidence="7" key="2">
    <citation type="submission" date="2020-09" db="EMBL/GenBank/DDBJ databases">
        <authorList>
            <person name="Sun Q."/>
            <person name="Zhou Y."/>
        </authorList>
    </citation>
    <scope>NUCLEOTIDE SEQUENCE</scope>
    <source>
        <strain evidence="7">CGMCC 1.15254</strain>
    </source>
</reference>
<dbReference type="EMBL" id="BMHV01000005">
    <property type="protein sequence ID" value="GGF58083.1"/>
    <property type="molecule type" value="Genomic_DNA"/>
</dbReference>
<dbReference type="SUPFAM" id="SSF102712">
    <property type="entry name" value="JAB1/MPN domain"/>
    <property type="match status" value="1"/>
</dbReference>
<dbReference type="RefSeq" id="WP_188662217.1">
    <property type="nucleotide sequence ID" value="NZ_BMHV01000005.1"/>
</dbReference>
<organism evidence="7 8">
    <name type="scientific">Terasakiella brassicae</name>
    <dbReference type="NCBI Taxonomy" id="1634917"/>
    <lineage>
        <taxon>Bacteria</taxon>
        <taxon>Pseudomonadati</taxon>
        <taxon>Pseudomonadota</taxon>
        <taxon>Alphaproteobacteria</taxon>
        <taxon>Rhodospirillales</taxon>
        <taxon>Terasakiellaceae</taxon>
        <taxon>Terasakiella</taxon>
    </lineage>
</organism>
<feature type="domain" description="MPN" evidence="6">
    <location>
        <begin position="1"/>
        <end position="131"/>
    </location>
</feature>
<dbReference type="PANTHER" id="PTHR34858">
    <property type="entry name" value="CYSO-CYSTEINE PEPTIDASE"/>
    <property type="match status" value="1"/>
</dbReference>
<dbReference type="GO" id="GO:0008235">
    <property type="term" value="F:metalloexopeptidase activity"/>
    <property type="evidence" value="ECO:0007669"/>
    <property type="project" value="TreeGrafter"/>
</dbReference>
<protein>
    <submittedName>
        <fullName evidence="7">Mov34/MPN/PAD-1 family protein</fullName>
    </submittedName>
</protein>
<dbReference type="InterPro" id="IPR037518">
    <property type="entry name" value="MPN"/>
</dbReference>
<dbReference type="InterPro" id="IPR000555">
    <property type="entry name" value="JAMM/MPN+_dom"/>
</dbReference>
<evidence type="ECO:0000313" key="8">
    <source>
        <dbReference type="Proteomes" id="UP000632498"/>
    </source>
</evidence>